<dbReference type="PANTHER" id="PTHR23505">
    <property type="entry name" value="SPINSTER"/>
    <property type="match status" value="1"/>
</dbReference>
<proteinExistence type="predicted"/>
<organism evidence="8 9">
    <name type="scientific">Parasphingorhabdus litoris</name>
    <dbReference type="NCBI Taxonomy" id="394733"/>
    <lineage>
        <taxon>Bacteria</taxon>
        <taxon>Pseudomonadati</taxon>
        <taxon>Pseudomonadota</taxon>
        <taxon>Alphaproteobacteria</taxon>
        <taxon>Sphingomonadales</taxon>
        <taxon>Sphingomonadaceae</taxon>
        <taxon>Parasphingorhabdus</taxon>
    </lineage>
</organism>
<dbReference type="RefSeq" id="WP_229956294.1">
    <property type="nucleotide sequence ID" value="NZ_BAAAEM010000002.1"/>
</dbReference>
<evidence type="ECO:0000259" key="7">
    <source>
        <dbReference type="PROSITE" id="PS50850"/>
    </source>
</evidence>
<gene>
    <name evidence="8" type="ORF">GCM10009096_11630</name>
</gene>
<dbReference type="PROSITE" id="PS50850">
    <property type="entry name" value="MFS"/>
    <property type="match status" value="1"/>
</dbReference>
<dbReference type="CDD" id="cd17328">
    <property type="entry name" value="MFS_spinster_like"/>
    <property type="match status" value="1"/>
</dbReference>
<feature type="transmembrane region" description="Helical" evidence="6">
    <location>
        <begin position="273"/>
        <end position="295"/>
    </location>
</feature>
<feature type="transmembrane region" description="Helical" evidence="6">
    <location>
        <begin position="61"/>
        <end position="82"/>
    </location>
</feature>
<reference evidence="9" key="1">
    <citation type="journal article" date="2019" name="Int. J. Syst. Evol. Microbiol.">
        <title>The Global Catalogue of Microorganisms (GCM) 10K type strain sequencing project: providing services to taxonomists for standard genome sequencing and annotation.</title>
        <authorList>
            <consortium name="The Broad Institute Genomics Platform"/>
            <consortium name="The Broad Institute Genome Sequencing Center for Infectious Disease"/>
            <person name="Wu L."/>
            <person name="Ma J."/>
        </authorList>
    </citation>
    <scope>NUCLEOTIDE SEQUENCE [LARGE SCALE GENOMIC DNA]</scope>
    <source>
        <strain evidence="9">JCM 14162</strain>
    </source>
</reference>
<dbReference type="PANTHER" id="PTHR23505:SF79">
    <property type="entry name" value="PROTEIN SPINSTER"/>
    <property type="match status" value="1"/>
</dbReference>
<feature type="transmembrane region" description="Helical" evidence="6">
    <location>
        <begin position="94"/>
        <end position="121"/>
    </location>
</feature>
<comment type="caution">
    <text evidence="8">The sequence shown here is derived from an EMBL/GenBank/DDBJ whole genome shotgun (WGS) entry which is preliminary data.</text>
</comment>
<dbReference type="InterPro" id="IPR020846">
    <property type="entry name" value="MFS_dom"/>
</dbReference>
<dbReference type="SUPFAM" id="SSF103473">
    <property type="entry name" value="MFS general substrate transporter"/>
    <property type="match status" value="1"/>
</dbReference>
<evidence type="ECO:0000256" key="5">
    <source>
        <dbReference type="ARBA" id="ARBA00023136"/>
    </source>
</evidence>
<keyword evidence="5 6" id="KW-0472">Membrane</keyword>
<feature type="transmembrane region" description="Helical" evidence="6">
    <location>
        <begin position="368"/>
        <end position="390"/>
    </location>
</feature>
<dbReference type="Proteomes" id="UP001500713">
    <property type="component" value="Unassembled WGS sequence"/>
</dbReference>
<protein>
    <submittedName>
        <fullName evidence="8">MFS transporter</fullName>
    </submittedName>
</protein>
<dbReference type="Pfam" id="PF07690">
    <property type="entry name" value="MFS_1"/>
    <property type="match status" value="1"/>
</dbReference>
<evidence type="ECO:0000256" key="2">
    <source>
        <dbReference type="ARBA" id="ARBA00022448"/>
    </source>
</evidence>
<evidence type="ECO:0000313" key="8">
    <source>
        <dbReference type="EMBL" id="GAA0472203.1"/>
    </source>
</evidence>
<feature type="transmembrane region" description="Helical" evidence="6">
    <location>
        <begin position="23"/>
        <end position="40"/>
    </location>
</feature>
<feature type="domain" description="Major facilitator superfamily (MFS) profile" evidence="7">
    <location>
        <begin position="27"/>
        <end position="415"/>
    </location>
</feature>
<keyword evidence="4 6" id="KW-1133">Transmembrane helix</keyword>
<dbReference type="Gene3D" id="1.20.1250.20">
    <property type="entry name" value="MFS general substrate transporter like domains"/>
    <property type="match status" value="2"/>
</dbReference>
<keyword evidence="9" id="KW-1185">Reference proteome</keyword>
<feature type="transmembrane region" description="Helical" evidence="6">
    <location>
        <begin position="183"/>
        <end position="202"/>
    </location>
</feature>
<dbReference type="InterPro" id="IPR044770">
    <property type="entry name" value="MFS_spinster-like"/>
</dbReference>
<keyword evidence="2" id="KW-0813">Transport</keyword>
<dbReference type="InterPro" id="IPR011701">
    <property type="entry name" value="MFS"/>
</dbReference>
<feature type="transmembrane region" description="Helical" evidence="6">
    <location>
        <begin position="153"/>
        <end position="171"/>
    </location>
</feature>
<feature type="transmembrane region" description="Helical" evidence="6">
    <location>
        <begin position="329"/>
        <end position="348"/>
    </location>
</feature>
<feature type="transmembrane region" description="Helical" evidence="6">
    <location>
        <begin position="302"/>
        <end position="323"/>
    </location>
</feature>
<evidence type="ECO:0000256" key="1">
    <source>
        <dbReference type="ARBA" id="ARBA00004141"/>
    </source>
</evidence>
<accession>A0ABP3K5W5</accession>
<evidence type="ECO:0000256" key="4">
    <source>
        <dbReference type="ARBA" id="ARBA00022989"/>
    </source>
</evidence>
<comment type="subcellular location">
    <subcellularLocation>
        <location evidence="1">Membrane</location>
        <topology evidence="1">Multi-pass membrane protein</topology>
    </subcellularLocation>
</comment>
<evidence type="ECO:0000313" key="9">
    <source>
        <dbReference type="Proteomes" id="UP001500713"/>
    </source>
</evidence>
<feature type="transmembrane region" description="Helical" evidence="6">
    <location>
        <begin position="236"/>
        <end position="253"/>
    </location>
</feature>
<feature type="transmembrane region" description="Helical" evidence="6">
    <location>
        <begin position="444"/>
        <end position="463"/>
    </location>
</feature>
<dbReference type="InterPro" id="IPR036259">
    <property type="entry name" value="MFS_trans_sf"/>
</dbReference>
<sequence>MSATQAQEAPTTNTGQAFGTTGYRNYVLFSLLVVYTLNFIDRALIGVISEPIIQEFQLTDLQFGLLSGFGFALTYTLFGIPIARFAERYNRVRIIAFSVIFWSIMTALCGLAGSFLALLVFRIGVGIGEAGCTPPANSIIADYFPPRSRARALAIYAMGVTLGSALAAAFGGPIAEIFSWREAFIILGLPGVLIGLIVLFTIKEPPRGYSDPPGTPQVEKLGFGETLKKLSGNRSYWINALAATIVAFVGYGVSSFQVSFFVRVHELSIADAALQLVLPVSLAAAAGTFGGGYAIEKLSGRFINAVAWVPGWSLILSLPLYWIGFSTDSQATALVMLIVAAFLHYTYLGSQYTIAQGVVDVKARATAIAILLFVVNLIGYGLGPLFVGAISDFLSASYISSNAALSSQMTLELCKGTDADILAAGSQAALEACRQATGEGVRDALRFTAMIYGLSGLAYLWLCKHLQKDLLAKMS</sequence>
<keyword evidence="3 6" id="KW-0812">Transmembrane</keyword>
<evidence type="ECO:0000256" key="3">
    <source>
        <dbReference type="ARBA" id="ARBA00022692"/>
    </source>
</evidence>
<dbReference type="EMBL" id="BAAAEM010000002">
    <property type="protein sequence ID" value="GAA0472203.1"/>
    <property type="molecule type" value="Genomic_DNA"/>
</dbReference>
<name>A0ABP3K5W5_9SPHN</name>
<evidence type="ECO:0000256" key="6">
    <source>
        <dbReference type="SAM" id="Phobius"/>
    </source>
</evidence>